<organism evidence="2 3">
    <name type="scientific">Pseudoalteromonas atlantica</name>
    <name type="common">Alteromonas atlantica</name>
    <dbReference type="NCBI Taxonomy" id="288"/>
    <lineage>
        <taxon>Bacteria</taxon>
        <taxon>Pseudomonadati</taxon>
        <taxon>Pseudomonadota</taxon>
        <taxon>Gammaproteobacteria</taxon>
        <taxon>Alteromonadales</taxon>
        <taxon>Pseudoalteromonadaceae</taxon>
        <taxon>Pseudoalteromonas</taxon>
    </lineage>
</organism>
<dbReference type="Pfam" id="PF00561">
    <property type="entry name" value="Abhydrolase_1"/>
    <property type="match status" value="1"/>
</dbReference>
<dbReference type="RefSeq" id="WP_138576678.1">
    <property type="nucleotide sequence ID" value="NZ_BJUT01000007.1"/>
</dbReference>
<dbReference type="SUPFAM" id="SSF53474">
    <property type="entry name" value="alpha/beta-Hydrolases"/>
    <property type="match status" value="1"/>
</dbReference>
<comment type="caution">
    <text evidence="2">The sequence shown here is derived from an EMBL/GenBank/DDBJ whole genome shotgun (WGS) entry which is preliminary data.</text>
</comment>
<protein>
    <recommendedName>
        <fullName evidence="1">AB hydrolase-1 domain-containing protein</fullName>
    </recommendedName>
</protein>
<gene>
    <name evidence="2" type="ORF">PAT01_11330</name>
</gene>
<feature type="domain" description="AB hydrolase-1" evidence="1">
    <location>
        <begin position="101"/>
        <end position="150"/>
    </location>
</feature>
<accession>A0ABQ0UFM9</accession>
<evidence type="ECO:0000313" key="3">
    <source>
        <dbReference type="Proteomes" id="UP000321189"/>
    </source>
</evidence>
<evidence type="ECO:0000259" key="1">
    <source>
        <dbReference type="Pfam" id="PF00561"/>
    </source>
</evidence>
<proteinExistence type="predicted"/>
<name>A0ABQ0UFM9_PSEAF</name>
<dbReference type="Proteomes" id="UP000321189">
    <property type="component" value="Unassembled WGS sequence"/>
</dbReference>
<reference evidence="2 3" key="1">
    <citation type="submission" date="2019-07" db="EMBL/GenBank/DDBJ databases">
        <title>Whole genome shotgun sequence of Pseudoalteromonas atlantica NBRC 103033.</title>
        <authorList>
            <person name="Hosoyama A."/>
            <person name="Uohara A."/>
            <person name="Ohji S."/>
            <person name="Ichikawa N."/>
        </authorList>
    </citation>
    <scope>NUCLEOTIDE SEQUENCE [LARGE SCALE GENOMIC DNA]</scope>
    <source>
        <strain evidence="2 3">NBRC 103033</strain>
    </source>
</reference>
<evidence type="ECO:0000313" key="2">
    <source>
        <dbReference type="EMBL" id="GEK75829.1"/>
    </source>
</evidence>
<sequence>MNKAEITQSNTTQKFGPLKGICCTQPGDKIKGTYFFPGAGMDGRYIQPLVQSLYEAGIKSAMYVDRDKWSGGTAFDAGIGSVLGRDYDPRFPMLLRHSTSNASQFNLIGYSYGSIIASQLAAKYAIKGTVIDNLVLIGSPISMEFLQRLRNIVQIKKLIIIDLNEYGDPIFAGMSVFELFSNLPTLAGQMPNSEGHFYYAEPTNIGDKRRNTLANELYALGLR</sequence>
<dbReference type="InterPro" id="IPR029058">
    <property type="entry name" value="AB_hydrolase_fold"/>
</dbReference>
<dbReference type="EMBL" id="BJUT01000007">
    <property type="protein sequence ID" value="GEK75829.1"/>
    <property type="molecule type" value="Genomic_DNA"/>
</dbReference>
<keyword evidence="3" id="KW-1185">Reference proteome</keyword>
<dbReference type="InterPro" id="IPR000073">
    <property type="entry name" value="AB_hydrolase_1"/>
</dbReference>
<dbReference type="Gene3D" id="3.40.50.1820">
    <property type="entry name" value="alpha/beta hydrolase"/>
    <property type="match status" value="1"/>
</dbReference>